<dbReference type="InterPro" id="IPR005944">
    <property type="entry name" value="Pro_iminopeptidase"/>
</dbReference>
<feature type="transmembrane region" description="Helical" evidence="11">
    <location>
        <begin position="103"/>
        <end position="120"/>
    </location>
</feature>
<keyword evidence="14" id="KW-1185">Reference proteome</keyword>
<organism evidence="13 14">
    <name type="scientific">Mycoplasma nasistruthionis</name>
    <dbReference type="NCBI Taxonomy" id="353852"/>
    <lineage>
        <taxon>Bacteria</taxon>
        <taxon>Bacillati</taxon>
        <taxon>Mycoplasmatota</taxon>
        <taxon>Mollicutes</taxon>
        <taxon>Mycoplasmataceae</taxon>
        <taxon>Mycoplasma</taxon>
    </lineage>
</organism>
<dbReference type="EC" id="3.4.11.5" evidence="8 10"/>
<dbReference type="Pfam" id="PF00561">
    <property type="entry name" value="Abhydrolase_1"/>
    <property type="match status" value="1"/>
</dbReference>
<dbReference type="SUPFAM" id="SSF53474">
    <property type="entry name" value="alpha/beta-Hydrolases"/>
    <property type="match status" value="1"/>
</dbReference>
<feature type="active site" evidence="9">
    <location>
        <position position="262"/>
    </location>
</feature>
<name>A0A4Y6I5V0_9MOLU</name>
<dbReference type="RefSeq" id="WP_208664579.1">
    <property type="nucleotide sequence ID" value="NZ_CP041147.1"/>
</dbReference>
<evidence type="ECO:0000313" key="13">
    <source>
        <dbReference type="EMBL" id="QDF64996.1"/>
    </source>
</evidence>
<comment type="catalytic activity">
    <reaction evidence="1 8 10">
        <text>Release of N-terminal proline from a peptide.</text>
        <dbReference type="EC" id="3.4.11.5"/>
    </reaction>
</comment>
<keyword evidence="6 8" id="KW-0645">Protease</keyword>
<accession>A0A4Y6I5V0</accession>
<dbReference type="AlphaFoldDB" id="A0A4Y6I5V0"/>
<feature type="active site" description="Nucleophile" evidence="9">
    <location>
        <position position="109"/>
    </location>
</feature>
<evidence type="ECO:0000256" key="6">
    <source>
        <dbReference type="ARBA" id="ARBA00022670"/>
    </source>
</evidence>
<dbReference type="NCBIfam" id="TIGR01249">
    <property type="entry name" value="pro_imino_pep_1"/>
    <property type="match status" value="1"/>
</dbReference>
<evidence type="ECO:0000256" key="7">
    <source>
        <dbReference type="ARBA" id="ARBA00022801"/>
    </source>
</evidence>
<dbReference type="Proteomes" id="UP000315201">
    <property type="component" value="Chromosome"/>
</dbReference>
<dbReference type="InterPro" id="IPR029058">
    <property type="entry name" value="AB_hydrolase_fold"/>
</dbReference>
<keyword evidence="4 8" id="KW-0031">Aminopeptidase</keyword>
<dbReference type="GO" id="GO:0006508">
    <property type="term" value="P:proteolysis"/>
    <property type="evidence" value="ECO:0007669"/>
    <property type="project" value="UniProtKB-KW"/>
</dbReference>
<keyword evidence="5 8" id="KW-0963">Cytoplasm</keyword>
<evidence type="ECO:0000256" key="4">
    <source>
        <dbReference type="ARBA" id="ARBA00022438"/>
    </source>
</evidence>
<evidence type="ECO:0000256" key="5">
    <source>
        <dbReference type="ARBA" id="ARBA00022490"/>
    </source>
</evidence>
<dbReference type="EMBL" id="CP041147">
    <property type="protein sequence ID" value="QDF64996.1"/>
    <property type="molecule type" value="Genomic_DNA"/>
</dbReference>
<feature type="domain" description="AB hydrolase-1" evidence="12">
    <location>
        <begin position="35"/>
        <end position="289"/>
    </location>
</feature>
<evidence type="ECO:0000313" key="14">
    <source>
        <dbReference type="Proteomes" id="UP000315201"/>
    </source>
</evidence>
<dbReference type="InterPro" id="IPR002410">
    <property type="entry name" value="Peptidase_S33"/>
</dbReference>
<dbReference type="GO" id="GO:0005737">
    <property type="term" value="C:cytoplasm"/>
    <property type="evidence" value="ECO:0007669"/>
    <property type="project" value="UniProtKB-SubCell"/>
</dbReference>
<feature type="active site" description="Proton donor" evidence="9">
    <location>
        <position position="289"/>
    </location>
</feature>
<dbReference type="InterPro" id="IPR000073">
    <property type="entry name" value="AB_hydrolase_1"/>
</dbReference>
<comment type="similarity">
    <text evidence="3 8 10">Belongs to the peptidase S33 family.</text>
</comment>
<evidence type="ECO:0000256" key="11">
    <source>
        <dbReference type="SAM" id="Phobius"/>
    </source>
</evidence>
<gene>
    <name evidence="13" type="primary">pip</name>
    <name evidence="13" type="ORF">FIV53_01635</name>
</gene>
<evidence type="ECO:0000256" key="2">
    <source>
        <dbReference type="ARBA" id="ARBA00004496"/>
    </source>
</evidence>
<evidence type="ECO:0000259" key="12">
    <source>
        <dbReference type="Pfam" id="PF00561"/>
    </source>
</evidence>
<dbReference type="PANTHER" id="PTHR43722">
    <property type="entry name" value="PROLINE IMINOPEPTIDASE"/>
    <property type="match status" value="1"/>
</dbReference>
<keyword evidence="11" id="KW-0812">Transmembrane</keyword>
<dbReference type="PANTHER" id="PTHR43722:SF1">
    <property type="entry name" value="PROLINE IMINOPEPTIDASE"/>
    <property type="match status" value="1"/>
</dbReference>
<dbReference type="GO" id="GO:0004177">
    <property type="term" value="F:aminopeptidase activity"/>
    <property type="evidence" value="ECO:0007669"/>
    <property type="project" value="UniProtKB-UniRule"/>
</dbReference>
<evidence type="ECO:0000256" key="1">
    <source>
        <dbReference type="ARBA" id="ARBA00001585"/>
    </source>
</evidence>
<protein>
    <recommendedName>
        <fullName evidence="8 10">Proline iminopeptidase</fullName>
        <shortName evidence="8">PIP</shortName>
        <ecNumber evidence="8 10">3.4.11.5</ecNumber>
    </recommendedName>
    <alternativeName>
        <fullName evidence="8">Prolyl aminopeptidase</fullName>
    </alternativeName>
</protein>
<keyword evidence="7 8" id="KW-0378">Hydrolase</keyword>
<evidence type="ECO:0000256" key="9">
    <source>
        <dbReference type="PIRSR" id="PIRSR006431-1"/>
    </source>
</evidence>
<proteinExistence type="inferred from homology"/>
<sequence>MKLFSKVKNYQSHFLKVDSIHTIHYQTAGNPNGMPVFFIHGGPGGQTSPKHFRFFDPNFYHIVLIDQRGCGLSTPRYELRNNTTQNLVQDIEKIRQALKLDKILLFGGSWGTALSLYYAITYPNNVAGLILRGVFLNRQVDIDYLYENGASWFYPQEFETYYNYAQQFEGSTLLQKYYNGLTNPTYKHLLNETAYQFSKWESTLVSLNSKPINPDFETDYQVALFESHYFVNKSFLNDDNYILNNLDAIKNIKTIIVHGRFDLDTRPEGAYILAKHLNNVKLYFTKAGHTQNDLANAHKLVDTTEEFKQYFINQNK</sequence>
<keyword evidence="11" id="KW-1133">Transmembrane helix</keyword>
<evidence type="ECO:0000256" key="3">
    <source>
        <dbReference type="ARBA" id="ARBA00010088"/>
    </source>
</evidence>
<dbReference type="PIRSF" id="PIRSF006431">
    <property type="entry name" value="Pept_S33"/>
    <property type="match status" value="1"/>
</dbReference>
<comment type="subcellular location">
    <subcellularLocation>
        <location evidence="2 8">Cytoplasm</location>
    </subcellularLocation>
</comment>
<keyword evidence="11" id="KW-0472">Membrane</keyword>
<evidence type="ECO:0000256" key="8">
    <source>
        <dbReference type="PIRNR" id="PIRNR006431"/>
    </source>
</evidence>
<evidence type="ECO:0000256" key="10">
    <source>
        <dbReference type="RuleBase" id="RU003421"/>
    </source>
</evidence>
<dbReference type="Gene3D" id="3.40.50.1820">
    <property type="entry name" value="alpha/beta hydrolase"/>
    <property type="match status" value="1"/>
</dbReference>
<reference evidence="13 14" key="1">
    <citation type="submission" date="2019-06" db="EMBL/GenBank/DDBJ databases">
        <title>Mycoplasma nasistruthionis sp. nov. str Ms03.</title>
        <authorList>
            <person name="Botes A."/>
        </authorList>
    </citation>
    <scope>NUCLEOTIDE SEQUENCE [LARGE SCALE GENOMIC DNA]</scope>
    <source>
        <strain evidence="13 14">Ms03</strain>
    </source>
</reference>
<dbReference type="PRINTS" id="PR00793">
    <property type="entry name" value="PROAMNOPTASE"/>
</dbReference>